<dbReference type="AlphaFoldDB" id="A0A8G7T4P5"/>
<dbReference type="EMBL" id="JACGQI010000037">
    <property type="protein sequence ID" value="MBF2231310.1"/>
    <property type="molecule type" value="Genomic_DNA"/>
</dbReference>
<comment type="caution">
    <text evidence="8">The sequence shown here is derived from an EMBL/GenBank/DDBJ whole genome shotgun (WGS) entry which is preliminary data.</text>
</comment>
<evidence type="ECO:0000313" key="8">
    <source>
        <dbReference type="EMBL" id="MBF2231310.1"/>
    </source>
</evidence>
<dbReference type="PANTHER" id="PTHR37316:SF3">
    <property type="entry name" value="TEICHOIC ACID GLYCEROL-PHOSPHATE TRANSFERASE"/>
    <property type="match status" value="1"/>
</dbReference>
<dbReference type="GO" id="GO:0047355">
    <property type="term" value="F:CDP-glycerol glycerophosphotransferase activity"/>
    <property type="evidence" value="ECO:0007669"/>
    <property type="project" value="InterPro"/>
</dbReference>
<dbReference type="OrthoDB" id="9811865at2"/>
<dbReference type="GO" id="GO:0005886">
    <property type="term" value="C:plasma membrane"/>
    <property type="evidence" value="ECO:0007669"/>
    <property type="project" value="UniProtKB-SubCell"/>
</dbReference>
<evidence type="ECO:0000259" key="7">
    <source>
        <dbReference type="Pfam" id="PF00534"/>
    </source>
</evidence>
<keyword evidence="5" id="KW-0777">Teichoic acid biosynthesis</keyword>
<dbReference type="PANTHER" id="PTHR37316">
    <property type="entry name" value="TEICHOIC ACID GLYCEROL-PHOSPHATE PRIMASE"/>
    <property type="match status" value="1"/>
</dbReference>
<dbReference type="Pfam" id="PF04464">
    <property type="entry name" value="Glyphos_transf"/>
    <property type="match status" value="1"/>
</dbReference>
<comment type="subcellular location">
    <subcellularLocation>
        <location evidence="1">Cell membrane</location>
        <topology evidence="1">Peripheral membrane protein</topology>
    </subcellularLocation>
</comment>
<dbReference type="InterPro" id="IPR007554">
    <property type="entry name" value="Glycerophosphate_synth"/>
</dbReference>
<organism evidence="8 9">
    <name type="scientific">Staphylococcus epidermidis</name>
    <dbReference type="NCBI Taxonomy" id="1282"/>
    <lineage>
        <taxon>Bacteria</taxon>
        <taxon>Bacillati</taxon>
        <taxon>Bacillota</taxon>
        <taxon>Bacilli</taxon>
        <taxon>Bacillales</taxon>
        <taxon>Staphylococcaceae</taxon>
        <taxon>Staphylococcus</taxon>
    </lineage>
</organism>
<dbReference type="Gene3D" id="3.40.50.12580">
    <property type="match status" value="1"/>
</dbReference>
<keyword evidence="3" id="KW-1003">Cell membrane</keyword>
<comment type="similarity">
    <text evidence="2">Belongs to the CDP-glycerol glycerophosphotransferase family.</text>
</comment>
<dbReference type="InterPro" id="IPR051612">
    <property type="entry name" value="Teichoic_Acid_Biosynth"/>
</dbReference>
<dbReference type="GO" id="GO:0016757">
    <property type="term" value="F:glycosyltransferase activity"/>
    <property type="evidence" value="ECO:0007669"/>
    <property type="project" value="InterPro"/>
</dbReference>
<dbReference type="InterPro" id="IPR043148">
    <property type="entry name" value="TagF_C"/>
</dbReference>
<dbReference type="SUPFAM" id="SSF53756">
    <property type="entry name" value="UDP-Glycosyltransferase/glycogen phosphorylase"/>
    <property type="match status" value="2"/>
</dbReference>
<evidence type="ECO:0000256" key="6">
    <source>
        <dbReference type="ARBA" id="ARBA00023136"/>
    </source>
</evidence>
<keyword evidence="6" id="KW-0472">Membrane</keyword>
<evidence type="ECO:0000256" key="4">
    <source>
        <dbReference type="ARBA" id="ARBA00022679"/>
    </source>
</evidence>
<gene>
    <name evidence="8" type="ORF">H3963_12990</name>
</gene>
<dbReference type="InterPro" id="IPR043149">
    <property type="entry name" value="TagF_N"/>
</dbReference>
<reference evidence="8" key="1">
    <citation type="submission" date="2020-08" db="EMBL/GenBank/DDBJ databases">
        <title>Changes in the skin microbiome associated with squamous cell carcinoma in transplant recipients.</title>
        <authorList>
            <person name="Zaugg J."/>
            <person name="Krueger A."/>
            <person name="Lachner N."/>
        </authorList>
    </citation>
    <scope>NUCLEOTIDE SEQUENCE</scope>
    <source>
        <strain evidence="8">R5988</strain>
    </source>
</reference>
<accession>A0A8G7T4P5</accession>
<feature type="domain" description="Glycosyl transferase family 1" evidence="7">
    <location>
        <begin position="801"/>
        <end position="948"/>
    </location>
</feature>
<evidence type="ECO:0000256" key="2">
    <source>
        <dbReference type="ARBA" id="ARBA00010488"/>
    </source>
</evidence>
<keyword evidence="4" id="KW-0808">Transferase</keyword>
<sequence>MKLRQLFREKVSFEKREKLKKVLKYKGDITYQKNVKPYIKGFLDGQKIEIDNNKIIIESLHGKDISGHLFALASKLNNYTNYSVFIVAKDTVRAENLLNNYSLKNIKVVKHMSYEYGFYLATSQVLINDNTFYPFFSKREGQKYYNLWHGTPLKTLGKDIEGEFLDFGNVARNFMISDGLYLPNKYSAERLLGSLDLDGVLKTNVFIAPSPRNSLLFDKNRSEIIKEELSLKNKKVYVYMPTWRGNKKDDSVNFTEENILTSLEKKLPDDVVVFYKLHSMVTKSFQFKGNKVRPFPDAYDIYDFMSAVDGLITDYSSIMYDFASQNKKIILFNYDYDEYLSSRGMYENINDYPFYITDKINELVDYINKEDTVEYSSFTDKYCSKDSINGSQEIVEHILFGKDSKNIQQYNNYNMKPNVYMFVGPMWDTGITTALKNLLENIDTTKRNYILCFERKAINKLGEENIKSLPNSVKIYPIEGIRILTADEKKLHRKYETEGNSTGFSDNLINIQNREIRRVFGNNIPNYYIHYTGFESKYSEYVVFLKNFGTKTMIYVHTDMFEDYKNKKNYNKNLVSDAWQHADELVLVNEHLKQGFEENFSYELDNISIANNFLGINRINELLKEEFINTFLKVRFHFRSFKNSKSDLFEILDETYIDESNSSDELIQEAITLFKENPVVKYAKSEDQKKILLQNDELRQELQLSYIKIAYGNQLVRDFSEMISDKNRYINLMVKLLRDEINTFYYLRHYESIQKYITRYFENTNSNYINFEESSLKEALELFKDDFGLRKMEILKEIEDPNIKVFFNIGRFDQQKGHDRLIQAFEKVYEKDNNTRLYILSSYGPIKEKTLNQIRRSNAKEAITVFDRMSNPYLLLGKVDAFVLSSYYEGLGLVVYESMFVNTPVISVNLDTTTQFLKDSDIILVENSEEGLVEGMNRLINQELPSTKFDFNKYEINRVKEFESLF</sequence>
<evidence type="ECO:0000256" key="3">
    <source>
        <dbReference type="ARBA" id="ARBA00022475"/>
    </source>
</evidence>
<dbReference type="Gene3D" id="3.40.50.11820">
    <property type="match status" value="1"/>
</dbReference>
<dbReference type="InterPro" id="IPR001296">
    <property type="entry name" value="Glyco_trans_1"/>
</dbReference>
<evidence type="ECO:0000256" key="5">
    <source>
        <dbReference type="ARBA" id="ARBA00022944"/>
    </source>
</evidence>
<name>A0A8G7T4P5_STAEP</name>
<protein>
    <submittedName>
        <fullName evidence="8">CDP-glycerol glycerophosphotransferase family protein</fullName>
    </submittedName>
</protein>
<evidence type="ECO:0000313" key="9">
    <source>
        <dbReference type="Proteomes" id="UP000648077"/>
    </source>
</evidence>
<evidence type="ECO:0000256" key="1">
    <source>
        <dbReference type="ARBA" id="ARBA00004202"/>
    </source>
</evidence>
<dbReference type="Proteomes" id="UP000648077">
    <property type="component" value="Unassembled WGS sequence"/>
</dbReference>
<dbReference type="GO" id="GO:0019350">
    <property type="term" value="P:teichoic acid biosynthetic process"/>
    <property type="evidence" value="ECO:0007669"/>
    <property type="project" value="UniProtKB-KW"/>
</dbReference>
<dbReference type="RefSeq" id="WP_002504498.1">
    <property type="nucleotide sequence ID" value="NZ_CAJUUW010000030.1"/>
</dbReference>
<proteinExistence type="inferred from homology"/>
<dbReference type="Gene3D" id="3.40.50.2000">
    <property type="entry name" value="Glycogen Phosphorylase B"/>
    <property type="match status" value="1"/>
</dbReference>
<dbReference type="Pfam" id="PF00534">
    <property type="entry name" value="Glycos_transf_1"/>
    <property type="match status" value="1"/>
</dbReference>